<comment type="caution">
    <text evidence="2">The sequence shown here is derived from an EMBL/GenBank/DDBJ whole genome shotgun (WGS) entry which is preliminary data.</text>
</comment>
<sequence length="64" mass="6434">MSDRDDVKQPTDHLPPGDDASAVTPPADHPQDAAEGGSAVGPETAAEPEKPARHGVAKMPPGVG</sequence>
<protein>
    <submittedName>
        <fullName evidence="2">Uncharacterized protein</fullName>
    </submittedName>
</protein>
<accession>A0ABT1ZCX1</accession>
<evidence type="ECO:0000313" key="3">
    <source>
        <dbReference type="Proteomes" id="UP001205337"/>
    </source>
</evidence>
<keyword evidence="3" id="KW-1185">Reference proteome</keyword>
<evidence type="ECO:0000313" key="2">
    <source>
        <dbReference type="EMBL" id="MCS0498551.1"/>
    </source>
</evidence>
<feature type="compositionally biased region" description="Basic and acidic residues" evidence="1">
    <location>
        <begin position="1"/>
        <end position="11"/>
    </location>
</feature>
<gene>
    <name evidence="2" type="ORF">NUH29_03175</name>
</gene>
<evidence type="ECO:0000256" key="1">
    <source>
        <dbReference type="SAM" id="MobiDB-lite"/>
    </source>
</evidence>
<dbReference type="Proteomes" id="UP001205337">
    <property type="component" value="Unassembled WGS sequence"/>
</dbReference>
<reference evidence="2 3" key="1">
    <citation type="submission" date="2022-08" db="EMBL/GenBank/DDBJ databases">
        <authorList>
            <person name="Li F."/>
        </authorList>
    </citation>
    <scope>NUCLEOTIDE SEQUENCE [LARGE SCALE GENOMIC DNA]</scope>
    <source>
        <strain evidence="2 3">10F1B-8-1</strain>
    </source>
</reference>
<proteinExistence type="predicted"/>
<name>A0ABT1ZCX1_9MICO</name>
<feature type="region of interest" description="Disordered" evidence="1">
    <location>
        <begin position="1"/>
        <end position="64"/>
    </location>
</feature>
<dbReference type="RefSeq" id="WP_258797505.1">
    <property type="nucleotide sequence ID" value="NZ_JANTHX010000004.1"/>
</dbReference>
<dbReference type="EMBL" id="JANTHX010000004">
    <property type="protein sequence ID" value="MCS0498551.1"/>
    <property type="molecule type" value="Genomic_DNA"/>
</dbReference>
<organism evidence="2 3">
    <name type="scientific">Protaetiibacter mangrovi</name>
    <dbReference type="NCBI Taxonomy" id="2970926"/>
    <lineage>
        <taxon>Bacteria</taxon>
        <taxon>Bacillati</taxon>
        <taxon>Actinomycetota</taxon>
        <taxon>Actinomycetes</taxon>
        <taxon>Micrococcales</taxon>
        <taxon>Microbacteriaceae</taxon>
        <taxon>Protaetiibacter</taxon>
    </lineage>
</organism>